<reference evidence="2" key="1">
    <citation type="journal article" date="2020" name="Stud. Mycol.">
        <title>101 Dothideomycetes genomes: a test case for predicting lifestyles and emergence of pathogens.</title>
        <authorList>
            <person name="Haridas S."/>
            <person name="Albert R."/>
            <person name="Binder M."/>
            <person name="Bloem J."/>
            <person name="Labutti K."/>
            <person name="Salamov A."/>
            <person name="Andreopoulos B."/>
            <person name="Baker S."/>
            <person name="Barry K."/>
            <person name="Bills G."/>
            <person name="Bluhm B."/>
            <person name="Cannon C."/>
            <person name="Castanera R."/>
            <person name="Culley D."/>
            <person name="Daum C."/>
            <person name="Ezra D."/>
            <person name="Gonzalez J."/>
            <person name="Henrissat B."/>
            <person name="Kuo A."/>
            <person name="Liang C."/>
            <person name="Lipzen A."/>
            <person name="Lutzoni F."/>
            <person name="Magnuson J."/>
            <person name="Mondo S."/>
            <person name="Nolan M."/>
            <person name="Ohm R."/>
            <person name="Pangilinan J."/>
            <person name="Park H.-J."/>
            <person name="Ramirez L."/>
            <person name="Alfaro M."/>
            <person name="Sun H."/>
            <person name="Tritt A."/>
            <person name="Yoshinaga Y."/>
            <person name="Zwiers L.-H."/>
            <person name="Turgeon B."/>
            <person name="Goodwin S."/>
            <person name="Spatafora J."/>
            <person name="Crous P."/>
            <person name="Grigoriev I."/>
        </authorList>
    </citation>
    <scope>NUCLEOTIDE SEQUENCE</scope>
    <source>
        <strain evidence="2">CBS 121167</strain>
    </source>
</reference>
<dbReference type="EMBL" id="ML995487">
    <property type="protein sequence ID" value="KAF2141264.1"/>
    <property type="molecule type" value="Genomic_DNA"/>
</dbReference>
<evidence type="ECO:0000313" key="2">
    <source>
        <dbReference type="EMBL" id="KAF2141264.1"/>
    </source>
</evidence>
<name>A0A6A6BDF4_9PEZI</name>
<feature type="compositionally biased region" description="Basic and acidic residues" evidence="1">
    <location>
        <begin position="101"/>
        <end position="112"/>
    </location>
</feature>
<feature type="region of interest" description="Disordered" evidence="1">
    <location>
        <begin position="1"/>
        <end position="112"/>
    </location>
</feature>
<evidence type="ECO:0000256" key="1">
    <source>
        <dbReference type="SAM" id="MobiDB-lite"/>
    </source>
</evidence>
<dbReference type="AlphaFoldDB" id="A0A6A6BDF4"/>
<feature type="compositionally biased region" description="Polar residues" evidence="1">
    <location>
        <begin position="72"/>
        <end position="81"/>
    </location>
</feature>
<proteinExistence type="predicted"/>
<feature type="compositionally biased region" description="Basic residues" evidence="1">
    <location>
        <begin position="43"/>
        <end position="56"/>
    </location>
</feature>
<evidence type="ECO:0000313" key="3">
    <source>
        <dbReference type="Proteomes" id="UP000799438"/>
    </source>
</evidence>
<gene>
    <name evidence="2" type="ORF">K452DRAFT_309051</name>
</gene>
<dbReference type="GeneID" id="54300714"/>
<dbReference type="RefSeq" id="XP_033396977.1">
    <property type="nucleotide sequence ID" value="XM_033543217.1"/>
</dbReference>
<feature type="compositionally biased region" description="Basic and acidic residues" evidence="1">
    <location>
        <begin position="18"/>
        <end position="29"/>
    </location>
</feature>
<sequence length="278" mass="32850">MYEPQHHSYPQRQPATMVREKRYQEDAARRQAAAQQAAPKKTTIARRMRKPRHRRELKSTTSKDVTSETESHVNSTTTESQPAAEPKDNHTDTESDSDSDSEPKPEPLTAEELKEREAQWLQFYDYWIGQRWGYLINDAKNKGIIAKDLNTNVTTSFWPYMQQCDIRDNRIALMHYLKEFYDAVRENYEEPYLYIHAVALWAYPEWSKEDVRDPNSIWVLRANLRDPGLGRNKNRGEKRLEDACWWDFGWYKPPVPQAWRDVEMKRIAQLAAEQNKGD</sequence>
<accession>A0A6A6BDF4</accession>
<dbReference type="Proteomes" id="UP000799438">
    <property type="component" value="Unassembled WGS sequence"/>
</dbReference>
<organism evidence="2 3">
    <name type="scientific">Aplosporella prunicola CBS 121167</name>
    <dbReference type="NCBI Taxonomy" id="1176127"/>
    <lineage>
        <taxon>Eukaryota</taxon>
        <taxon>Fungi</taxon>
        <taxon>Dikarya</taxon>
        <taxon>Ascomycota</taxon>
        <taxon>Pezizomycotina</taxon>
        <taxon>Dothideomycetes</taxon>
        <taxon>Dothideomycetes incertae sedis</taxon>
        <taxon>Botryosphaeriales</taxon>
        <taxon>Aplosporellaceae</taxon>
        <taxon>Aplosporella</taxon>
    </lineage>
</organism>
<protein>
    <submittedName>
        <fullName evidence="2">Uncharacterized protein</fullName>
    </submittedName>
</protein>
<keyword evidence="3" id="KW-1185">Reference proteome</keyword>